<accession>A0A1F4VZ22</accession>
<protein>
    <submittedName>
        <fullName evidence="1">Uncharacterized protein</fullName>
    </submittedName>
</protein>
<reference evidence="1 2" key="1">
    <citation type="journal article" date="2016" name="Nat. Commun.">
        <title>Thousands of microbial genomes shed light on interconnected biogeochemical processes in an aquifer system.</title>
        <authorList>
            <person name="Anantharaman K."/>
            <person name="Brown C.T."/>
            <person name="Hug L.A."/>
            <person name="Sharon I."/>
            <person name="Castelle C.J."/>
            <person name="Probst A.J."/>
            <person name="Thomas B.C."/>
            <person name="Singh A."/>
            <person name="Wilkins M.J."/>
            <person name="Karaoz U."/>
            <person name="Brodie E.L."/>
            <person name="Williams K.H."/>
            <person name="Hubbard S.S."/>
            <person name="Banfield J.F."/>
        </authorList>
    </citation>
    <scope>NUCLEOTIDE SEQUENCE [LARGE SCALE GENOMIC DNA]</scope>
</reference>
<proteinExistence type="predicted"/>
<dbReference type="EMBL" id="MEVT01000018">
    <property type="protein sequence ID" value="OGC62411.1"/>
    <property type="molecule type" value="Genomic_DNA"/>
</dbReference>
<evidence type="ECO:0000313" key="1">
    <source>
        <dbReference type="EMBL" id="OGC62411.1"/>
    </source>
</evidence>
<dbReference type="AlphaFoldDB" id="A0A1F4VZ22"/>
<evidence type="ECO:0000313" key="2">
    <source>
        <dbReference type="Proteomes" id="UP000176614"/>
    </source>
</evidence>
<sequence length="122" mass="13449">MHQVALVAQIPEAPSAVAEEDFPWLGLGTRRAESEDGSGVVDARWSEHDRSVHNRTLFLFRNAQVRGRRALHSEVRQACYAQGKGERAQEACLVQENLAGGVERTPRAQCHNSEDCARGRAG</sequence>
<name>A0A1F4VZ22_UNCKA</name>
<comment type="caution">
    <text evidence="1">The sequence shown here is derived from an EMBL/GenBank/DDBJ whole genome shotgun (WGS) entry which is preliminary data.</text>
</comment>
<gene>
    <name evidence="1" type="ORF">A2264_02550</name>
</gene>
<organism evidence="1 2">
    <name type="scientific">candidate division WWE3 bacterium RIFOXYA2_FULL_46_9</name>
    <dbReference type="NCBI Taxonomy" id="1802636"/>
    <lineage>
        <taxon>Bacteria</taxon>
        <taxon>Katanobacteria</taxon>
    </lineage>
</organism>
<dbReference type="Proteomes" id="UP000176614">
    <property type="component" value="Unassembled WGS sequence"/>
</dbReference>